<comment type="caution">
    <text evidence="2">The sequence shown here is derived from an EMBL/GenBank/DDBJ whole genome shotgun (WGS) entry which is preliminary data.</text>
</comment>
<dbReference type="PANTHER" id="PTHR46609">
    <property type="entry name" value="EXONUCLEASE, PHAGE-TYPE/RECB, C-TERMINAL DOMAIN-CONTAINING PROTEIN"/>
    <property type="match status" value="1"/>
</dbReference>
<name>A0A0F9GD45_9ZZZZ</name>
<dbReference type="PANTHER" id="PTHR46609:SF6">
    <property type="entry name" value="EXONUCLEASE, PHAGE-TYPE_RECB, C-TERMINAL DOMAIN-CONTAINING PROTEIN-RELATED"/>
    <property type="match status" value="1"/>
</dbReference>
<dbReference type="Pfam" id="PF09588">
    <property type="entry name" value="YqaJ"/>
    <property type="match status" value="1"/>
</dbReference>
<protein>
    <recommendedName>
        <fullName evidence="1">YqaJ viral recombinase domain-containing protein</fullName>
    </recommendedName>
</protein>
<dbReference type="InterPro" id="IPR019080">
    <property type="entry name" value="YqaJ_viral_recombinase"/>
</dbReference>
<dbReference type="InterPro" id="IPR011335">
    <property type="entry name" value="Restrct_endonuc-II-like"/>
</dbReference>
<dbReference type="InterPro" id="IPR011604">
    <property type="entry name" value="PDDEXK-like_dom_sf"/>
</dbReference>
<feature type="domain" description="YqaJ viral recombinase" evidence="1">
    <location>
        <begin position="22"/>
        <end position="155"/>
    </location>
</feature>
<sequence length="231" mass="27376">MEVILEQNTEPWKIERGGPKKIRIGSSDICVVCGVDKYKKTYSLYDKIIAEIDGTWIYDDDDEEPPACKHGHLCEPIIAPMYENITGNTVQEANYWRHENKSMAILYGCSPDRKVFINGEFQGLLEIKAPFNIMYQDIKLEHLCQVQYQMWITKKPWCDYMAVKLQHENPELDQNPQILLKRIYYSTEFVEYWMKPRLFYFSKCLMTRTRPPNNLYKNDPDPPTVEMWNLL</sequence>
<dbReference type="SUPFAM" id="SSF52980">
    <property type="entry name" value="Restriction endonuclease-like"/>
    <property type="match status" value="1"/>
</dbReference>
<dbReference type="EMBL" id="LAZR01028921">
    <property type="protein sequence ID" value="KKL61102.1"/>
    <property type="molecule type" value="Genomic_DNA"/>
</dbReference>
<proteinExistence type="predicted"/>
<gene>
    <name evidence="2" type="ORF">LCGC14_2198660</name>
</gene>
<accession>A0A0F9GD45</accession>
<organism evidence="2">
    <name type="scientific">marine sediment metagenome</name>
    <dbReference type="NCBI Taxonomy" id="412755"/>
    <lineage>
        <taxon>unclassified sequences</taxon>
        <taxon>metagenomes</taxon>
        <taxon>ecological metagenomes</taxon>
    </lineage>
</organism>
<dbReference type="CDD" id="cd22343">
    <property type="entry name" value="PDDEXK_lambda_exonuclease-like"/>
    <property type="match status" value="1"/>
</dbReference>
<reference evidence="2" key="1">
    <citation type="journal article" date="2015" name="Nature">
        <title>Complex archaea that bridge the gap between prokaryotes and eukaryotes.</title>
        <authorList>
            <person name="Spang A."/>
            <person name="Saw J.H."/>
            <person name="Jorgensen S.L."/>
            <person name="Zaremba-Niedzwiedzka K."/>
            <person name="Martijn J."/>
            <person name="Lind A.E."/>
            <person name="van Eijk R."/>
            <person name="Schleper C."/>
            <person name="Guy L."/>
            <person name="Ettema T.J."/>
        </authorList>
    </citation>
    <scope>NUCLEOTIDE SEQUENCE</scope>
</reference>
<dbReference type="InterPro" id="IPR051703">
    <property type="entry name" value="NF-kappa-B_Signaling_Reg"/>
</dbReference>
<evidence type="ECO:0000259" key="1">
    <source>
        <dbReference type="Pfam" id="PF09588"/>
    </source>
</evidence>
<dbReference type="AlphaFoldDB" id="A0A0F9GD45"/>
<dbReference type="Gene3D" id="3.90.320.10">
    <property type="match status" value="1"/>
</dbReference>
<evidence type="ECO:0000313" key="2">
    <source>
        <dbReference type="EMBL" id="KKL61102.1"/>
    </source>
</evidence>